<reference evidence="2 3" key="1">
    <citation type="submission" date="2024-04" db="EMBL/GenBank/DDBJ databases">
        <authorList>
            <person name="Fracassetti M."/>
        </authorList>
    </citation>
    <scope>NUCLEOTIDE SEQUENCE [LARGE SCALE GENOMIC DNA]</scope>
</reference>
<sequence length="156" mass="17345">MTSDDEYHEARAQVCSYGEGKRRKVNARASVDGEEVDQLEEFEEEEIKDEEEEGEAATTEGSQHTKAPPQPPQQASGEGSHHSSYRGSEESDHVRPNLSDEEGGDLDDDAPHYDPTCDHKDLRFVCKMKFASAEHFKDAVVWHAVTAGVCLRQGGR</sequence>
<evidence type="ECO:0000313" key="3">
    <source>
        <dbReference type="Proteomes" id="UP001497516"/>
    </source>
</evidence>
<feature type="region of interest" description="Disordered" evidence="1">
    <location>
        <begin position="1"/>
        <end position="114"/>
    </location>
</feature>
<dbReference type="Proteomes" id="UP001497516">
    <property type="component" value="Chromosome 7"/>
</dbReference>
<organism evidence="2 3">
    <name type="scientific">Linum trigynum</name>
    <dbReference type="NCBI Taxonomy" id="586398"/>
    <lineage>
        <taxon>Eukaryota</taxon>
        <taxon>Viridiplantae</taxon>
        <taxon>Streptophyta</taxon>
        <taxon>Embryophyta</taxon>
        <taxon>Tracheophyta</taxon>
        <taxon>Spermatophyta</taxon>
        <taxon>Magnoliopsida</taxon>
        <taxon>eudicotyledons</taxon>
        <taxon>Gunneridae</taxon>
        <taxon>Pentapetalae</taxon>
        <taxon>rosids</taxon>
        <taxon>fabids</taxon>
        <taxon>Malpighiales</taxon>
        <taxon>Linaceae</taxon>
        <taxon>Linum</taxon>
    </lineage>
</organism>
<proteinExistence type="predicted"/>
<evidence type="ECO:0000256" key="1">
    <source>
        <dbReference type="SAM" id="MobiDB-lite"/>
    </source>
</evidence>
<keyword evidence="3" id="KW-1185">Reference proteome</keyword>
<accession>A0AAV2FQP5</accession>
<protein>
    <submittedName>
        <fullName evidence="2">Uncharacterized protein</fullName>
    </submittedName>
</protein>
<dbReference type="AlphaFoldDB" id="A0AAV2FQP5"/>
<feature type="compositionally biased region" description="Acidic residues" evidence="1">
    <location>
        <begin position="99"/>
        <end position="108"/>
    </location>
</feature>
<name>A0AAV2FQP5_9ROSI</name>
<evidence type="ECO:0000313" key="2">
    <source>
        <dbReference type="EMBL" id="CAL1400654.1"/>
    </source>
</evidence>
<dbReference type="EMBL" id="OZ034820">
    <property type="protein sequence ID" value="CAL1400654.1"/>
    <property type="molecule type" value="Genomic_DNA"/>
</dbReference>
<feature type="compositionally biased region" description="Acidic residues" evidence="1">
    <location>
        <begin position="32"/>
        <end position="55"/>
    </location>
</feature>
<gene>
    <name evidence="2" type="ORF">LTRI10_LOCUS40767</name>
</gene>